<dbReference type="PANTHER" id="PTHR11364">
    <property type="entry name" value="THIOSULFATE SULFERTANSFERASE"/>
    <property type="match status" value="1"/>
</dbReference>
<evidence type="ECO:0000313" key="6">
    <source>
        <dbReference type="Proteomes" id="UP000054874"/>
    </source>
</evidence>
<feature type="domain" description="Rhodanese" evidence="4">
    <location>
        <begin position="70"/>
        <end position="187"/>
    </location>
</feature>
<evidence type="ECO:0000256" key="3">
    <source>
        <dbReference type="SAM" id="SignalP"/>
    </source>
</evidence>
<dbReference type="SUPFAM" id="SSF52821">
    <property type="entry name" value="Rhodanese/Cell cycle control phosphatase"/>
    <property type="match status" value="2"/>
</dbReference>
<keyword evidence="2" id="KW-0677">Repeat</keyword>
<proteinExistence type="predicted"/>
<dbReference type="InterPro" id="IPR045078">
    <property type="entry name" value="TST/MPST-like"/>
</dbReference>
<name>A0A0V8QBK5_9FIRM</name>
<feature type="signal peptide" evidence="3">
    <location>
        <begin position="1"/>
        <end position="18"/>
    </location>
</feature>
<dbReference type="RefSeq" id="WP_058353963.1">
    <property type="nucleotide sequence ID" value="NZ_CABMMD010000198.1"/>
</dbReference>
<dbReference type="Pfam" id="PF00581">
    <property type="entry name" value="Rhodanese"/>
    <property type="match status" value="2"/>
</dbReference>
<protein>
    <recommendedName>
        <fullName evidence="4">Rhodanese domain-containing protein</fullName>
    </recommendedName>
</protein>
<keyword evidence="6" id="KW-1185">Reference proteome</keyword>
<evidence type="ECO:0000259" key="4">
    <source>
        <dbReference type="PROSITE" id="PS50206"/>
    </source>
</evidence>
<dbReference type="SMART" id="SM00450">
    <property type="entry name" value="RHOD"/>
    <property type="match status" value="2"/>
</dbReference>
<feature type="chain" id="PRO_5038433567" description="Rhodanese domain-containing protein" evidence="3">
    <location>
        <begin position="19"/>
        <end position="367"/>
    </location>
</feature>
<accession>A0A0V8QBK5</accession>
<dbReference type="Gene3D" id="3.40.250.10">
    <property type="entry name" value="Rhodanese-like domain"/>
    <property type="match status" value="2"/>
</dbReference>
<comment type="caution">
    <text evidence="5">The sequence shown here is derived from an EMBL/GenBank/DDBJ whole genome shotgun (WGS) entry which is preliminary data.</text>
</comment>
<dbReference type="EMBL" id="LNAM01000198">
    <property type="protein sequence ID" value="KSV57806.1"/>
    <property type="molecule type" value="Genomic_DNA"/>
</dbReference>
<evidence type="ECO:0000256" key="2">
    <source>
        <dbReference type="ARBA" id="ARBA00022737"/>
    </source>
</evidence>
<dbReference type="OrthoDB" id="9770030at2"/>
<dbReference type="AlphaFoldDB" id="A0A0V8QBK5"/>
<dbReference type="PROSITE" id="PS51257">
    <property type="entry name" value="PROKAR_LIPOPROTEIN"/>
    <property type="match status" value="1"/>
</dbReference>
<dbReference type="STRING" id="290052.ASU35_15010"/>
<reference evidence="5 6" key="1">
    <citation type="submission" date="2015-11" db="EMBL/GenBank/DDBJ databases">
        <title>Butyribacter intestini gen. nov., sp. nov., a butyric acid-producing bacterium of the family Lachnospiraceae isolated from the human faeces.</title>
        <authorList>
            <person name="Zou Y."/>
            <person name="Xue W."/>
            <person name="Luo G."/>
            <person name="Lv M."/>
        </authorList>
    </citation>
    <scope>NUCLEOTIDE SEQUENCE [LARGE SCALE GENOMIC DNA]</scope>
    <source>
        <strain evidence="5 6">ACET-33324</strain>
    </source>
</reference>
<gene>
    <name evidence="5" type="ORF">ASU35_15010</name>
</gene>
<feature type="domain" description="Rhodanese" evidence="4">
    <location>
        <begin position="281"/>
        <end position="343"/>
    </location>
</feature>
<dbReference type="PROSITE" id="PS50206">
    <property type="entry name" value="RHODANESE_3"/>
    <property type="match status" value="2"/>
</dbReference>
<sequence length="367" mass="40366">MKKRVLGMLLCITMAASLTVGCGAKKEKAVEGVREEMAGETAVETASMDQRRVYVTADWVKSVMDGNQPESENYVILEVSYGATAADSPSYKEGHIPGAIHASIMEVEDATGDEAGAYNLLAVEEIRDNALSHGITRDTTVILYAGDGDAAGVARQAYAYLYLGVENVKILNGSLAAWNAAGYELETEENKGTPADDFGVAVPVHPEYWLSIEDAKNRLEKEENFKLVSIRTKEEWLGETSGYNYMDKAGEPKGAVWGKGCDTAFDVNGFCKEDGTVKELDELLASEWEEVDFTLDQQLAFYCGTGWRAAVPFLILYQEGYDNISLYDGGWYQWIMKEDYPVQVGDPSGDSCEYMTVRELPEDKAAK</sequence>
<evidence type="ECO:0000256" key="1">
    <source>
        <dbReference type="ARBA" id="ARBA00022679"/>
    </source>
</evidence>
<dbReference type="InterPro" id="IPR036873">
    <property type="entry name" value="Rhodanese-like_dom_sf"/>
</dbReference>
<dbReference type="Proteomes" id="UP000054874">
    <property type="component" value="Unassembled WGS sequence"/>
</dbReference>
<dbReference type="InterPro" id="IPR001763">
    <property type="entry name" value="Rhodanese-like_dom"/>
</dbReference>
<dbReference type="CDD" id="cd01448">
    <property type="entry name" value="TST_Repeat_1"/>
    <property type="match status" value="1"/>
</dbReference>
<dbReference type="PANTHER" id="PTHR11364:SF27">
    <property type="entry name" value="SULFURTRANSFERASE"/>
    <property type="match status" value="1"/>
</dbReference>
<keyword evidence="3" id="KW-0732">Signal</keyword>
<keyword evidence="1" id="KW-0808">Transferase</keyword>
<dbReference type="GO" id="GO:0004792">
    <property type="term" value="F:thiosulfate-cyanide sulfurtransferase activity"/>
    <property type="evidence" value="ECO:0007669"/>
    <property type="project" value="TreeGrafter"/>
</dbReference>
<organism evidence="5 6">
    <name type="scientific">Acetivibrio ethanolgignens</name>
    <dbReference type="NCBI Taxonomy" id="290052"/>
    <lineage>
        <taxon>Bacteria</taxon>
        <taxon>Bacillati</taxon>
        <taxon>Bacillota</taxon>
        <taxon>Clostridia</taxon>
        <taxon>Eubacteriales</taxon>
        <taxon>Oscillospiraceae</taxon>
        <taxon>Acetivibrio</taxon>
    </lineage>
</organism>
<evidence type="ECO:0000313" key="5">
    <source>
        <dbReference type="EMBL" id="KSV57806.1"/>
    </source>
</evidence>